<proteinExistence type="predicted"/>
<reference evidence="2" key="1">
    <citation type="submission" date="2017-10" db="EMBL/GenBank/DDBJ databases">
        <title>Kefir isolates.</title>
        <authorList>
            <person name="Kim Y."/>
            <person name="Blasche S."/>
        </authorList>
    </citation>
    <scope>NUCLEOTIDE SEQUENCE [LARGE SCALE GENOMIC DNA]</scope>
    <source>
        <strain evidence="2">OG2-2</strain>
    </source>
</reference>
<dbReference type="RefSeq" id="WP_098042213.1">
    <property type="nucleotide sequence ID" value="NZ_CAURLQ010000031.1"/>
</dbReference>
<organism evidence="2 3">
    <name type="scientific">Rothia dentocariosa</name>
    <dbReference type="NCBI Taxonomy" id="2047"/>
    <lineage>
        <taxon>Bacteria</taxon>
        <taxon>Bacillati</taxon>
        <taxon>Actinomycetota</taxon>
        <taxon>Actinomycetes</taxon>
        <taxon>Micrococcales</taxon>
        <taxon>Micrococcaceae</taxon>
        <taxon>Rothia</taxon>
    </lineage>
</organism>
<evidence type="ECO:0000313" key="2">
    <source>
        <dbReference type="EMBL" id="PEN16703.1"/>
    </source>
</evidence>
<name>A0A2A8D7C3_9MICC</name>
<dbReference type="Proteomes" id="UP000219947">
    <property type="component" value="Unassembled WGS sequence"/>
</dbReference>
<protein>
    <submittedName>
        <fullName evidence="2">Uncharacterized protein</fullName>
    </submittedName>
</protein>
<sequence length="485" mass="55482">MGFFSKYFGSREATTVADYEREVRQERQVSAQSLKEPRKADEAKVASASEHPDYLYGASADNLSDFWENSAADRDHKLTITMLQAQKSRDLIQTLATDLEDQLDELPSHLEKTVKELHQKTTQALLSYYIYNAAWEINPQNPELAEYYFPGYHAACDTVKVAYRCLQNNIWTTTNISGQKHEMIRILSERAQDTAQIIPEIMPTVIDSPVVMAPSDAFLISVEERQSILKTGQRVAQEAIVRAQHLAQKAKSQPETGLYNLALAYESGASDLVLALENYADCARESQLLHVDFVTAFRQVVRILRETSGDEQYVHILEYLARLESISIRALEDYSLADDADTVLYLLDLVQSDVPEQTFTEILGCLLEPYRRYLTMLLTQWDIYALGNFAPLMVATYAMYTHARICYEEALAENGNTLQAWSLAHSAHEAIVMAHRYAYTDYREMFQDYDEEELDALILQNMSENTREFFIQETEQMANAWKLDL</sequence>
<comment type="caution">
    <text evidence="2">The sequence shown here is derived from an EMBL/GenBank/DDBJ whole genome shotgun (WGS) entry which is preliminary data.</text>
</comment>
<dbReference type="EMBL" id="PDEV01000001">
    <property type="protein sequence ID" value="PEN16703.1"/>
    <property type="molecule type" value="Genomic_DNA"/>
</dbReference>
<feature type="region of interest" description="Disordered" evidence="1">
    <location>
        <begin position="22"/>
        <end position="47"/>
    </location>
</feature>
<accession>A0A2A8D7C3</accession>
<keyword evidence="3" id="KW-1185">Reference proteome</keyword>
<evidence type="ECO:0000313" key="3">
    <source>
        <dbReference type="Proteomes" id="UP000219947"/>
    </source>
</evidence>
<dbReference type="AlphaFoldDB" id="A0A2A8D7C3"/>
<gene>
    <name evidence="2" type="ORF">CRM92_01290</name>
</gene>
<evidence type="ECO:0000256" key="1">
    <source>
        <dbReference type="SAM" id="MobiDB-lite"/>
    </source>
</evidence>
<feature type="compositionally biased region" description="Basic and acidic residues" evidence="1">
    <location>
        <begin position="35"/>
        <end position="44"/>
    </location>
</feature>